<gene>
    <name evidence="1" type="ORF">JCM19235_2481</name>
</gene>
<proteinExistence type="predicted"/>
<organism evidence="1 2">
    <name type="scientific">Vibrio maritimus</name>
    <dbReference type="NCBI Taxonomy" id="990268"/>
    <lineage>
        <taxon>Bacteria</taxon>
        <taxon>Pseudomonadati</taxon>
        <taxon>Pseudomonadota</taxon>
        <taxon>Gammaproteobacteria</taxon>
        <taxon>Vibrionales</taxon>
        <taxon>Vibrionaceae</taxon>
        <taxon>Vibrio</taxon>
    </lineage>
</organism>
<protein>
    <submittedName>
        <fullName evidence="1">Uncharacterized protein</fullName>
    </submittedName>
</protein>
<dbReference type="Proteomes" id="UP000029228">
    <property type="component" value="Unassembled WGS sequence"/>
</dbReference>
<reference evidence="1 2" key="1">
    <citation type="submission" date="2014-09" db="EMBL/GenBank/DDBJ databases">
        <title>Vibrio maritimus JCM 19235. (C45) whole genome shotgun sequence.</title>
        <authorList>
            <person name="Sawabe T."/>
            <person name="Meirelles P."/>
            <person name="Nakanishi M."/>
            <person name="Sayaka M."/>
            <person name="Hattori M."/>
            <person name="Ohkuma M."/>
        </authorList>
    </citation>
    <scope>NUCLEOTIDE SEQUENCE [LARGE SCALE GENOMIC DNA]</scope>
    <source>
        <strain evidence="2">JCM19235</strain>
    </source>
</reference>
<evidence type="ECO:0000313" key="1">
    <source>
        <dbReference type="EMBL" id="GAL19058.1"/>
    </source>
</evidence>
<dbReference type="EMBL" id="BBMR01000003">
    <property type="protein sequence ID" value="GAL19058.1"/>
    <property type="molecule type" value="Genomic_DNA"/>
</dbReference>
<evidence type="ECO:0000313" key="2">
    <source>
        <dbReference type="Proteomes" id="UP000029228"/>
    </source>
</evidence>
<accession>A0A090RWY8</accession>
<name>A0A090RWY8_9VIBR</name>
<dbReference type="STRING" id="990268.JCM19235_2481"/>
<keyword evidence="2" id="KW-1185">Reference proteome</keyword>
<reference evidence="1 2" key="2">
    <citation type="submission" date="2014-09" db="EMBL/GenBank/DDBJ databases">
        <authorList>
            <consortium name="NBRP consortium"/>
            <person name="Sawabe T."/>
            <person name="Meirelles P."/>
            <person name="Nakanishi M."/>
            <person name="Sayaka M."/>
            <person name="Hattori M."/>
            <person name="Ohkuma M."/>
        </authorList>
    </citation>
    <scope>NUCLEOTIDE SEQUENCE [LARGE SCALE GENOMIC DNA]</scope>
    <source>
        <strain evidence="2">JCM19235</strain>
    </source>
</reference>
<dbReference type="AlphaFoldDB" id="A0A090RWY8"/>
<comment type="caution">
    <text evidence="1">The sequence shown here is derived from an EMBL/GenBank/DDBJ whole genome shotgun (WGS) entry which is preliminary data.</text>
</comment>
<sequence>MEENVSRGSGERGGTSTKARAALAELFFWRGVRRVNDESDVVTLFGT</sequence>